<dbReference type="InterPro" id="IPR036291">
    <property type="entry name" value="NAD(P)-bd_dom_sf"/>
</dbReference>
<dbReference type="Proteomes" id="UP000199648">
    <property type="component" value="Unassembled WGS sequence"/>
</dbReference>
<sequence>MRIRNLDSSFVWLHRVLDIAVPFALLYLIAMTYGIFWHDRYIVMGLIGGLSLIFFNQATGVYTGWRGRSLFAGFKLILQAWGLTWMFLIVFAFMLKDGASFSRVTVTAWALITPIGLLAYRIVIRAILGRLRAQGWSTRRVAIVGAGQLGQRIAKTLNESKMLGYNPVAFYDDRSGLTGTKVEGIPVVGTIDHLLACRLLEEQYDEIHIALPMRAEARIKTILNALADSSITVKFIPDFFSFDLLHSRLSDIGGIPIISVYDSPLNSPGNALVKRLEDIILSTIILVLISPLLIFLALGVKLSSPGPVFYKQVRVGWNGKNFNMLKFRSMPVDAEKEGVQWGGSKSKTTSKFGAFIRKTSLDELPQFFNVLKGDMSIVGPRPERDVFVVEFRKKIPRYMQKHMVKAGITGWAQIHGWRGDTSLKRRIKFDLHYIDNWSLWLDLRIIALTFIKGFINKNAY</sequence>
<evidence type="ECO:0000256" key="5">
    <source>
        <dbReference type="ARBA" id="ARBA00022989"/>
    </source>
</evidence>
<feature type="transmembrane region" description="Helical" evidence="7">
    <location>
        <begin position="76"/>
        <end position="95"/>
    </location>
</feature>
<feature type="transmembrane region" description="Helical" evidence="7">
    <location>
        <begin position="101"/>
        <end position="123"/>
    </location>
</feature>
<gene>
    <name evidence="9" type="ORF">SAMN03097708_03135</name>
</gene>
<evidence type="ECO:0000256" key="2">
    <source>
        <dbReference type="ARBA" id="ARBA00006464"/>
    </source>
</evidence>
<proteinExistence type="inferred from homology"/>
<keyword evidence="3 9" id="KW-0808">Transferase</keyword>
<dbReference type="PANTHER" id="PTHR30576:SF0">
    <property type="entry name" value="UNDECAPRENYL-PHOSPHATE N-ACETYLGALACTOSAMINYL 1-PHOSPHATE TRANSFERASE-RELATED"/>
    <property type="match status" value="1"/>
</dbReference>
<organism evidence="9 10">
    <name type="scientific">Thiohalomonas denitrificans</name>
    <dbReference type="NCBI Taxonomy" id="415747"/>
    <lineage>
        <taxon>Bacteria</taxon>
        <taxon>Pseudomonadati</taxon>
        <taxon>Pseudomonadota</taxon>
        <taxon>Gammaproteobacteria</taxon>
        <taxon>Thiohalomonadales</taxon>
        <taxon>Thiohalomonadaceae</taxon>
        <taxon>Thiohalomonas</taxon>
    </lineage>
</organism>
<evidence type="ECO:0000256" key="6">
    <source>
        <dbReference type="ARBA" id="ARBA00023136"/>
    </source>
</evidence>
<dbReference type="AlphaFoldDB" id="A0A1G5R203"/>
<accession>A0A1G5R203</accession>
<feature type="transmembrane region" description="Helical" evidence="7">
    <location>
        <begin position="279"/>
        <end position="300"/>
    </location>
</feature>
<feature type="domain" description="Bacterial sugar transferase" evidence="8">
    <location>
        <begin position="274"/>
        <end position="452"/>
    </location>
</feature>
<comment type="subcellular location">
    <subcellularLocation>
        <location evidence="1">Membrane</location>
        <topology evidence="1">Multi-pass membrane protein</topology>
    </subcellularLocation>
</comment>
<dbReference type="Pfam" id="PF02397">
    <property type="entry name" value="Bac_transf"/>
    <property type="match status" value="1"/>
</dbReference>
<dbReference type="InterPro" id="IPR017475">
    <property type="entry name" value="EPS_sugar_tfrase"/>
</dbReference>
<dbReference type="NCBIfam" id="TIGR03023">
    <property type="entry name" value="WcaJ_sugtrans"/>
    <property type="match status" value="1"/>
</dbReference>
<evidence type="ECO:0000313" key="10">
    <source>
        <dbReference type="Proteomes" id="UP000199648"/>
    </source>
</evidence>
<comment type="similarity">
    <text evidence="2">Belongs to the bacterial sugar transferase family.</text>
</comment>
<dbReference type="GO" id="GO:0016780">
    <property type="term" value="F:phosphotransferase activity, for other substituted phosphate groups"/>
    <property type="evidence" value="ECO:0007669"/>
    <property type="project" value="TreeGrafter"/>
</dbReference>
<dbReference type="Pfam" id="PF13727">
    <property type="entry name" value="CoA_binding_3"/>
    <property type="match status" value="1"/>
</dbReference>
<dbReference type="SUPFAM" id="SSF51735">
    <property type="entry name" value="NAD(P)-binding Rossmann-fold domains"/>
    <property type="match status" value="1"/>
</dbReference>
<feature type="transmembrane region" description="Helical" evidence="7">
    <location>
        <begin position="42"/>
        <end position="64"/>
    </location>
</feature>
<dbReference type="GO" id="GO:0016020">
    <property type="term" value="C:membrane"/>
    <property type="evidence" value="ECO:0007669"/>
    <property type="project" value="UniProtKB-SubCell"/>
</dbReference>
<evidence type="ECO:0000259" key="8">
    <source>
        <dbReference type="Pfam" id="PF02397"/>
    </source>
</evidence>
<evidence type="ECO:0000256" key="3">
    <source>
        <dbReference type="ARBA" id="ARBA00022679"/>
    </source>
</evidence>
<keyword evidence="6 7" id="KW-0472">Membrane</keyword>
<dbReference type="RefSeq" id="WP_092999051.1">
    <property type="nucleotide sequence ID" value="NZ_FMWD01000014.1"/>
</dbReference>
<reference evidence="9 10" key="1">
    <citation type="submission" date="2016-10" db="EMBL/GenBank/DDBJ databases">
        <authorList>
            <person name="de Groot N.N."/>
        </authorList>
    </citation>
    <scope>NUCLEOTIDE SEQUENCE [LARGE SCALE GENOMIC DNA]</scope>
    <source>
        <strain evidence="9 10">HLD2</strain>
    </source>
</reference>
<dbReference type="Gene3D" id="3.40.50.720">
    <property type="entry name" value="NAD(P)-binding Rossmann-like Domain"/>
    <property type="match status" value="1"/>
</dbReference>
<keyword evidence="5 7" id="KW-1133">Transmembrane helix</keyword>
<dbReference type="PANTHER" id="PTHR30576">
    <property type="entry name" value="COLANIC BIOSYNTHESIS UDP-GLUCOSE LIPID CARRIER TRANSFERASE"/>
    <property type="match status" value="1"/>
</dbReference>
<dbReference type="EMBL" id="FMWD01000014">
    <property type="protein sequence ID" value="SCZ67359.1"/>
    <property type="molecule type" value="Genomic_DNA"/>
</dbReference>
<keyword evidence="10" id="KW-1185">Reference proteome</keyword>
<dbReference type="InterPro" id="IPR003362">
    <property type="entry name" value="Bact_transf"/>
</dbReference>
<evidence type="ECO:0000256" key="1">
    <source>
        <dbReference type="ARBA" id="ARBA00004141"/>
    </source>
</evidence>
<name>A0A1G5R203_9GAMM</name>
<keyword evidence="4 7" id="KW-0812">Transmembrane</keyword>
<feature type="transmembrane region" description="Helical" evidence="7">
    <location>
        <begin position="12"/>
        <end position="36"/>
    </location>
</feature>
<dbReference type="OrthoDB" id="9808602at2"/>
<evidence type="ECO:0000256" key="7">
    <source>
        <dbReference type="SAM" id="Phobius"/>
    </source>
</evidence>
<protein>
    <submittedName>
        <fullName evidence="9">Putative colanic acid biosysnthesis UDP-glucose lipid carrier transferase</fullName>
    </submittedName>
</protein>
<dbReference type="STRING" id="415747.SAMN03097708_03135"/>
<dbReference type="NCBIfam" id="TIGR03025">
    <property type="entry name" value="EPS_sugtrans"/>
    <property type="match status" value="1"/>
</dbReference>
<dbReference type="InterPro" id="IPR017473">
    <property type="entry name" value="Undecaprenyl-P_gluc_Ptfrase"/>
</dbReference>
<evidence type="ECO:0000256" key="4">
    <source>
        <dbReference type="ARBA" id="ARBA00022692"/>
    </source>
</evidence>
<evidence type="ECO:0000313" key="9">
    <source>
        <dbReference type="EMBL" id="SCZ67359.1"/>
    </source>
</evidence>